<evidence type="ECO:0000256" key="2">
    <source>
        <dbReference type="PROSITE-ProRule" id="PRU00169"/>
    </source>
</evidence>
<reference evidence="6 7" key="1">
    <citation type="submission" date="2018-04" db="EMBL/GenBank/DDBJ databases">
        <title>Genomic Encyclopedia of Archaeal and Bacterial Type Strains, Phase II (KMG-II): from individual species to whole genera.</title>
        <authorList>
            <person name="Goeker M."/>
        </authorList>
    </citation>
    <scope>NUCLEOTIDE SEQUENCE [LARGE SCALE GENOMIC DNA]</scope>
    <source>
        <strain evidence="6 7">DSM 25521</strain>
    </source>
</reference>
<dbReference type="CDD" id="cd17620">
    <property type="entry name" value="REC_OmpR_KdpE-like"/>
    <property type="match status" value="1"/>
</dbReference>
<dbReference type="CDD" id="cd00383">
    <property type="entry name" value="trans_reg_C"/>
    <property type="match status" value="1"/>
</dbReference>
<evidence type="ECO:0000259" key="5">
    <source>
        <dbReference type="PROSITE" id="PS51755"/>
    </source>
</evidence>
<dbReference type="GO" id="GO:0005829">
    <property type="term" value="C:cytosol"/>
    <property type="evidence" value="ECO:0007669"/>
    <property type="project" value="TreeGrafter"/>
</dbReference>
<dbReference type="RefSeq" id="WP_108173838.1">
    <property type="nucleotide sequence ID" value="NZ_PZZL01000001.1"/>
</dbReference>
<dbReference type="Gene3D" id="1.10.10.10">
    <property type="entry name" value="Winged helix-like DNA-binding domain superfamily/Winged helix DNA-binding domain"/>
    <property type="match status" value="1"/>
</dbReference>
<dbReference type="SMART" id="SM00448">
    <property type="entry name" value="REC"/>
    <property type="match status" value="1"/>
</dbReference>
<gene>
    <name evidence="6" type="ORF">C8P69_10123</name>
</gene>
<dbReference type="GO" id="GO:0006355">
    <property type="term" value="P:regulation of DNA-templated transcription"/>
    <property type="evidence" value="ECO:0007669"/>
    <property type="project" value="InterPro"/>
</dbReference>
<dbReference type="PANTHER" id="PTHR48111:SF50">
    <property type="entry name" value="KDP OPERON TRANSCRIPTIONAL REGULATORY PROTEIN KDPE"/>
    <property type="match status" value="1"/>
</dbReference>
<keyword evidence="7" id="KW-1185">Reference proteome</keyword>
<dbReference type="AlphaFoldDB" id="A0A2T4ZH98"/>
<dbReference type="InterPro" id="IPR039420">
    <property type="entry name" value="WalR-like"/>
</dbReference>
<dbReference type="SMART" id="SM00862">
    <property type="entry name" value="Trans_reg_C"/>
    <property type="match status" value="1"/>
</dbReference>
<dbReference type="InterPro" id="IPR011006">
    <property type="entry name" value="CheY-like_superfamily"/>
</dbReference>
<evidence type="ECO:0000313" key="7">
    <source>
        <dbReference type="Proteomes" id="UP000241808"/>
    </source>
</evidence>
<evidence type="ECO:0000256" key="1">
    <source>
        <dbReference type="ARBA" id="ARBA00023125"/>
    </source>
</evidence>
<dbReference type="Gene3D" id="6.10.250.690">
    <property type="match status" value="1"/>
</dbReference>
<keyword evidence="1 3" id="KW-0238">DNA-binding</keyword>
<organism evidence="6 7">
    <name type="scientific">Phreatobacter oligotrophus</name>
    <dbReference type="NCBI Taxonomy" id="1122261"/>
    <lineage>
        <taxon>Bacteria</taxon>
        <taxon>Pseudomonadati</taxon>
        <taxon>Pseudomonadota</taxon>
        <taxon>Alphaproteobacteria</taxon>
        <taxon>Hyphomicrobiales</taxon>
        <taxon>Phreatobacteraceae</taxon>
        <taxon>Phreatobacter</taxon>
    </lineage>
</organism>
<sequence length="233" mass="25970">MPTTSDPGLVLLVDDEPPIRRLLRTLFEMAGWRVAEAETAGAALDAVAVRRPELVVLDLGLPDIPGADVLRRLREWTQTPVIVLSVRADEQEKVRLLELGADDYITKPFGSAELIARARTVLRRAAVVEDEPAVTVGDLTIDFAFRRVTLRGEPVTLARKEYQLLAMLAAHRGRVLTHKQLLTALWGPHHDDDVHYVRILVRKLRSRIEPNVASPIYVLTELGVGYRLALGTE</sequence>
<dbReference type="Proteomes" id="UP000241808">
    <property type="component" value="Unassembled WGS sequence"/>
</dbReference>
<accession>A0A2T4ZH98</accession>
<dbReference type="GO" id="GO:0000156">
    <property type="term" value="F:phosphorelay response regulator activity"/>
    <property type="evidence" value="ECO:0007669"/>
    <property type="project" value="TreeGrafter"/>
</dbReference>
<dbReference type="PANTHER" id="PTHR48111">
    <property type="entry name" value="REGULATOR OF RPOS"/>
    <property type="match status" value="1"/>
</dbReference>
<dbReference type="SUPFAM" id="SSF52172">
    <property type="entry name" value="CheY-like"/>
    <property type="match status" value="1"/>
</dbReference>
<keyword evidence="2" id="KW-0597">Phosphoprotein</keyword>
<evidence type="ECO:0000313" key="6">
    <source>
        <dbReference type="EMBL" id="PTM61356.1"/>
    </source>
</evidence>
<dbReference type="PROSITE" id="PS51755">
    <property type="entry name" value="OMPR_PHOB"/>
    <property type="match status" value="1"/>
</dbReference>
<dbReference type="PROSITE" id="PS50110">
    <property type="entry name" value="RESPONSE_REGULATORY"/>
    <property type="match status" value="1"/>
</dbReference>
<feature type="modified residue" description="4-aspartylphosphate" evidence="2">
    <location>
        <position position="58"/>
    </location>
</feature>
<feature type="domain" description="Response regulatory" evidence="4">
    <location>
        <begin position="9"/>
        <end position="122"/>
    </location>
</feature>
<comment type="caution">
    <text evidence="6">The sequence shown here is derived from an EMBL/GenBank/DDBJ whole genome shotgun (WGS) entry which is preliminary data.</text>
</comment>
<dbReference type="GO" id="GO:0032993">
    <property type="term" value="C:protein-DNA complex"/>
    <property type="evidence" value="ECO:0007669"/>
    <property type="project" value="TreeGrafter"/>
</dbReference>
<dbReference type="Gene3D" id="3.40.50.2300">
    <property type="match status" value="1"/>
</dbReference>
<dbReference type="GO" id="GO:0000976">
    <property type="term" value="F:transcription cis-regulatory region binding"/>
    <property type="evidence" value="ECO:0007669"/>
    <property type="project" value="TreeGrafter"/>
</dbReference>
<feature type="domain" description="OmpR/PhoB-type" evidence="5">
    <location>
        <begin position="131"/>
        <end position="230"/>
    </location>
</feature>
<evidence type="ECO:0000259" key="4">
    <source>
        <dbReference type="PROSITE" id="PS50110"/>
    </source>
</evidence>
<feature type="DNA-binding region" description="OmpR/PhoB-type" evidence="3">
    <location>
        <begin position="131"/>
        <end position="230"/>
    </location>
</feature>
<dbReference type="EMBL" id="PZZL01000001">
    <property type="protein sequence ID" value="PTM61356.1"/>
    <property type="molecule type" value="Genomic_DNA"/>
</dbReference>
<dbReference type="InterPro" id="IPR001789">
    <property type="entry name" value="Sig_transdc_resp-reg_receiver"/>
</dbReference>
<dbReference type="OrthoDB" id="9802426at2"/>
<protein>
    <submittedName>
        <fullName evidence="6">Two-component system KDP operon response regulator KdpE</fullName>
    </submittedName>
</protein>
<dbReference type="InterPro" id="IPR001867">
    <property type="entry name" value="OmpR/PhoB-type_DNA-bd"/>
</dbReference>
<dbReference type="Pfam" id="PF00486">
    <property type="entry name" value="Trans_reg_C"/>
    <property type="match status" value="1"/>
</dbReference>
<evidence type="ECO:0000256" key="3">
    <source>
        <dbReference type="PROSITE-ProRule" id="PRU01091"/>
    </source>
</evidence>
<proteinExistence type="predicted"/>
<dbReference type="InterPro" id="IPR036388">
    <property type="entry name" value="WH-like_DNA-bd_sf"/>
</dbReference>
<name>A0A2T4ZH98_9HYPH</name>
<dbReference type="Pfam" id="PF00072">
    <property type="entry name" value="Response_reg"/>
    <property type="match status" value="1"/>
</dbReference>